<dbReference type="Pfam" id="PF13456">
    <property type="entry name" value="RVT_3"/>
    <property type="match status" value="1"/>
</dbReference>
<accession>A0A6J0PJX4</accession>
<organism evidence="2 3">
    <name type="scientific">Elaeis guineensis var. tenera</name>
    <name type="common">Oil palm</name>
    <dbReference type="NCBI Taxonomy" id="51953"/>
    <lineage>
        <taxon>Eukaryota</taxon>
        <taxon>Viridiplantae</taxon>
        <taxon>Streptophyta</taxon>
        <taxon>Embryophyta</taxon>
        <taxon>Tracheophyta</taxon>
        <taxon>Spermatophyta</taxon>
        <taxon>Magnoliopsida</taxon>
        <taxon>Liliopsida</taxon>
        <taxon>Arecaceae</taxon>
        <taxon>Arecoideae</taxon>
        <taxon>Cocoseae</taxon>
        <taxon>Elaeidinae</taxon>
        <taxon>Elaeis</taxon>
    </lineage>
</organism>
<dbReference type="InterPro" id="IPR002156">
    <property type="entry name" value="RNaseH_domain"/>
</dbReference>
<protein>
    <submittedName>
        <fullName evidence="3 4">Uncharacterized protein LOC109505965</fullName>
    </submittedName>
</protein>
<name>A0A6J0PJX4_ELAGV</name>
<dbReference type="RefSeq" id="XP_019706672.1">
    <property type="nucleotide sequence ID" value="XM_019851113.2"/>
</dbReference>
<dbReference type="Proteomes" id="UP000504607">
    <property type="component" value="Chromosome 6"/>
</dbReference>
<feature type="domain" description="RNase H type-1" evidence="1">
    <location>
        <begin position="19"/>
        <end position="102"/>
    </location>
</feature>
<sequence length="237" mass="26886">MFSYSFLVTPSLWNDKGGKLLAHMSVPSAELTAAQFGIKVAKTKYHASNIILEGDSTTVTNWIRTVNINKHKHLPLLCDISAWKSSSFLFKVNRIYGEANQMLLMFSFPVIDSLMQNHYYFSSLMTAVQSPICMTKVCRIKHMCQEHSEEDLKVEFLYANAGGKKWKHKISKGGERSVQNGVFQGTLINPASNNGWNSYMKLRSYFSLNGSYGFGRKHVQQYWHSLQIDHLATAGVF</sequence>
<evidence type="ECO:0000313" key="3">
    <source>
        <dbReference type="RefSeq" id="XP_019706672.1"/>
    </source>
</evidence>
<dbReference type="RefSeq" id="XP_073114947.1">
    <property type="nucleotide sequence ID" value="XM_073258846.1"/>
</dbReference>
<evidence type="ECO:0000313" key="2">
    <source>
        <dbReference type="Proteomes" id="UP000504607"/>
    </source>
</evidence>
<evidence type="ECO:0000259" key="1">
    <source>
        <dbReference type="Pfam" id="PF13456"/>
    </source>
</evidence>
<dbReference type="Gene3D" id="3.30.420.10">
    <property type="entry name" value="Ribonuclease H-like superfamily/Ribonuclease H"/>
    <property type="match status" value="1"/>
</dbReference>
<evidence type="ECO:0000313" key="4">
    <source>
        <dbReference type="RefSeq" id="XP_029121160.1"/>
    </source>
</evidence>
<dbReference type="InterPro" id="IPR012337">
    <property type="entry name" value="RNaseH-like_sf"/>
</dbReference>
<dbReference type="SUPFAM" id="SSF53098">
    <property type="entry name" value="Ribonuclease H-like"/>
    <property type="match status" value="1"/>
</dbReference>
<dbReference type="GeneID" id="109505965"/>
<gene>
    <name evidence="3 4" type="primary">LOC109505965</name>
</gene>
<keyword evidence="2" id="KW-1185">Reference proteome</keyword>
<dbReference type="AlphaFoldDB" id="A0A6J0PJX4"/>
<dbReference type="GO" id="GO:0003676">
    <property type="term" value="F:nucleic acid binding"/>
    <property type="evidence" value="ECO:0007669"/>
    <property type="project" value="InterPro"/>
</dbReference>
<reference evidence="3 4" key="1">
    <citation type="submission" date="2025-04" db="UniProtKB">
        <authorList>
            <consortium name="RefSeq"/>
        </authorList>
    </citation>
    <scope>IDENTIFICATION</scope>
</reference>
<dbReference type="InterPro" id="IPR036397">
    <property type="entry name" value="RNaseH_sf"/>
</dbReference>
<dbReference type="RefSeq" id="XP_029121160.1">
    <property type="nucleotide sequence ID" value="XM_029265327.1"/>
</dbReference>
<dbReference type="RefSeq" id="XP_073114948.1">
    <property type="nucleotide sequence ID" value="XM_073258847.1"/>
</dbReference>
<proteinExistence type="predicted"/>
<dbReference type="GO" id="GO:0004523">
    <property type="term" value="F:RNA-DNA hybrid ribonuclease activity"/>
    <property type="evidence" value="ECO:0007669"/>
    <property type="project" value="InterPro"/>
</dbReference>
<dbReference type="RefSeq" id="XP_073114949.1">
    <property type="nucleotide sequence ID" value="XM_073258848.1"/>
</dbReference>